<gene>
    <name evidence="3" type="ORF">A2W41_03385</name>
</gene>
<evidence type="ECO:0000256" key="1">
    <source>
        <dbReference type="SAM" id="Phobius"/>
    </source>
</evidence>
<feature type="transmembrane region" description="Helical" evidence="1">
    <location>
        <begin position="50"/>
        <end position="72"/>
    </location>
</feature>
<dbReference type="InterPro" id="IPR036938">
    <property type="entry name" value="PAP2/HPO_sf"/>
</dbReference>
<reference evidence="3 4" key="1">
    <citation type="journal article" date="2016" name="Nat. Commun.">
        <title>Thousands of microbial genomes shed light on interconnected biogeochemical processes in an aquifer system.</title>
        <authorList>
            <person name="Anantharaman K."/>
            <person name="Brown C.T."/>
            <person name="Hug L.A."/>
            <person name="Sharon I."/>
            <person name="Castelle C.J."/>
            <person name="Probst A.J."/>
            <person name="Thomas B.C."/>
            <person name="Singh A."/>
            <person name="Wilkins M.J."/>
            <person name="Karaoz U."/>
            <person name="Brodie E.L."/>
            <person name="Williams K.H."/>
            <person name="Hubbard S.S."/>
            <person name="Banfield J.F."/>
        </authorList>
    </citation>
    <scope>NUCLEOTIDE SEQUENCE [LARGE SCALE GENOMIC DNA]</scope>
</reference>
<accession>A0A1G2FXE9</accession>
<feature type="transmembrane region" description="Helical" evidence="1">
    <location>
        <begin position="21"/>
        <end position="43"/>
    </location>
</feature>
<dbReference type="Proteomes" id="UP000176700">
    <property type="component" value="Unassembled WGS sequence"/>
</dbReference>
<name>A0A1G2FXE9_9BACT</name>
<dbReference type="PANTHER" id="PTHR14969:SF13">
    <property type="entry name" value="AT30094P"/>
    <property type="match status" value="1"/>
</dbReference>
<dbReference type="Pfam" id="PF01569">
    <property type="entry name" value="PAP2"/>
    <property type="match status" value="1"/>
</dbReference>
<keyword evidence="1" id="KW-0472">Membrane</keyword>
<dbReference type="AlphaFoldDB" id="A0A1G2FXE9"/>
<dbReference type="SMART" id="SM00014">
    <property type="entry name" value="acidPPc"/>
    <property type="match status" value="1"/>
</dbReference>
<evidence type="ECO:0000313" key="4">
    <source>
        <dbReference type="Proteomes" id="UP000176700"/>
    </source>
</evidence>
<proteinExistence type="predicted"/>
<feature type="transmembrane region" description="Helical" evidence="1">
    <location>
        <begin position="144"/>
        <end position="163"/>
    </location>
</feature>
<keyword evidence="1" id="KW-0812">Transmembrane</keyword>
<comment type="caution">
    <text evidence="3">The sequence shown here is derived from an EMBL/GenBank/DDBJ whole genome shotgun (WGS) entry which is preliminary data.</text>
</comment>
<keyword evidence="1" id="KW-1133">Transmembrane helix</keyword>
<sequence length="181" mass="20191">MDVVLFNVFNGFSGKGAWLDVLIIFNGVFLSYWIVAVVLFASFLKQWRLIVFEAFIIAGISRFVVADIIRFFYNRPRPFELHDVYQLIAHDIGYAFPSGHAVFFFALAMSVFLYHKGWGSLFFAAALFISMARIMGGIHWPSDVLGGAVLGISIALCIHFLAVGSNFVKRQKGNLPSEAGL</sequence>
<feature type="transmembrane region" description="Helical" evidence="1">
    <location>
        <begin position="92"/>
        <end position="114"/>
    </location>
</feature>
<feature type="transmembrane region" description="Helical" evidence="1">
    <location>
        <begin position="121"/>
        <end position="138"/>
    </location>
</feature>
<evidence type="ECO:0000259" key="2">
    <source>
        <dbReference type="SMART" id="SM00014"/>
    </source>
</evidence>
<organism evidence="3 4">
    <name type="scientific">Candidatus Ryanbacteria bacterium RIFCSPHIGHO2_01_45_13</name>
    <dbReference type="NCBI Taxonomy" id="1802112"/>
    <lineage>
        <taxon>Bacteria</taxon>
        <taxon>Candidatus Ryaniibacteriota</taxon>
    </lineage>
</organism>
<dbReference type="SUPFAM" id="SSF48317">
    <property type="entry name" value="Acid phosphatase/Vanadium-dependent haloperoxidase"/>
    <property type="match status" value="1"/>
</dbReference>
<protein>
    <recommendedName>
        <fullName evidence="2">Phosphatidic acid phosphatase type 2/haloperoxidase domain-containing protein</fullName>
    </recommendedName>
</protein>
<dbReference type="PANTHER" id="PTHR14969">
    <property type="entry name" value="SPHINGOSINE-1-PHOSPHATE PHOSPHOHYDROLASE"/>
    <property type="match status" value="1"/>
</dbReference>
<feature type="domain" description="Phosphatidic acid phosphatase type 2/haloperoxidase" evidence="2">
    <location>
        <begin position="50"/>
        <end position="159"/>
    </location>
</feature>
<dbReference type="EMBL" id="MHNI01000018">
    <property type="protein sequence ID" value="OGZ42402.1"/>
    <property type="molecule type" value="Genomic_DNA"/>
</dbReference>
<evidence type="ECO:0000313" key="3">
    <source>
        <dbReference type="EMBL" id="OGZ42402.1"/>
    </source>
</evidence>
<dbReference type="InterPro" id="IPR000326">
    <property type="entry name" value="PAP2/HPO"/>
</dbReference>
<dbReference type="Gene3D" id="1.20.144.10">
    <property type="entry name" value="Phosphatidic acid phosphatase type 2/haloperoxidase"/>
    <property type="match status" value="1"/>
</dbReference>